<name>A0A022W384_TRIRU</name>
<evidence type="ECO:0008006" key="4">
    <source>
        <dbReference type="Google" id="ProtNLM"/>
    </source>
</evidence>
<keyword evidence="2" id="KW-1133">Transmembrane helix</keyword>
<keyword evidence="2" id="KW-0812">Transmembrane</keyword>
<sequence length="306" mass="33510">MLSLPDFTNSRTKSIIHGFQAFIIFLAWAMTIAVFTQAGKTDGRTVYYFILCWVSIPGLIYLTAVPMWPRLRKFGNVFAFAFVDGLFTLLWFAAWIATATYVGTGVAQGEKDKDNDKNKDDKDKGKKSGCDVFAFGSPTKCRLSTGTTILAVFVFIIFIGTTLISLRSVMEYRRTGTMPYDGSDPTFAAHAQAAFSSNAAPHDFDDDDDRDAESRTGRYHGGPPSRQNDEDAYALLHNSEVDDLGPHGSHRPPPSYDPTASNVSSLPPRLSPIPPAGSSLSDYDTSYGGAYGGHRSEVSGDYSYNR</sequence>
<evidence type="ECO:0000256" key="2">
    <source>
        <dbReference type="SAM" id="Phobius"/>
    </source>
</evidence>
<dbReference type="Proteomes" id="UP000023758">
    <property type="component" value="Unassembled WGS sequence"/>
</dbReference>
<dbReference type="AlphaFoldDB" id="A0A022W384"/>
<protein>
    <recommendedName>
        <fullName evidence="4">MARVEL domain-containing protein</fullName>
    </recommendedName>
</protein>
<dbReference type="OrthoDB" id="5284712at2759"/>
<accession>A0A022W384</accession>
<dbReference type="PANTHER" id="PTHR37451">
    <property type="entry name" value="MARVEL DOMAIN"/>
    <property type="match status" value="1"/>
</dbReference>
<feature type="transmembrane region" description="Helical" evidence="2">
    <location>
        <begin position="21"/>
        <end position="39"/>
    </location>
</feature>
<feature type="transmembrane region" description="Helical" evidence="2">
    <location>
        <begin position="77"/>
        <end position="97"/>
    </location>
</feature>
<dbReference type="HOGENOM" id="CLU_063075_0_0_1"/>
<feature type="region of interest" description="Disordered" evidence="1">
    <location>
        <begin position="198"/>
        <end position="306"/>
    </location>
</feature>
<proteinExistence type="predicted"/>
<reference evidence="3" key="1">
    <citation type="submission" date="2014-02" db="EMBL/GenBank/DDBJ databases">
        <title>The Genome Sequence of Trichophyton rubrum (morphotype fischeri) CBS 288.86.</title>
        <authorList>
            <consortium name="The Broad Institute Genomics Platform"/>
            <person name="Cuomo C.A."/>
            <person name="White T.C."/>
            <person name="Graser Y."/>
            <person name="Martinez-Rossi N."/>
            <person name="Heitman J."/>
            <person name="Young S.K."/>
            <person name="Zeng Q."/>
            <person name="Gargeya S."/>
            <person name="Abouelleil A."/>
            <person name="Alvarado L."/>
            <person name="Chapman S.B."/>
            <person name="Gainer-Dewar J."/>
            <person name="Goldberg J."/>
            <person name="Griggs A."/>
            <person name="Gujja S."/>
            <person name="Hansen M."/>
            <person name="Howarth C."/>
            <person name="Imamovic A."/>
            <person name="Larimer J."/>
            <person name="Martinez D."/>
            <person name="Murphy C."/>
            <person name="Pearson M.D."/>
            <person name="Persinoti G."/>
            <person name="Poon T."/>
            <person name="Priest M."/>
            <person name="Roberts A.D."/>
            <person name="Saif S."/>
            <person name="Shea T.D."/>
            <person name="Sykes S.N."/>
            <person name="Wortman J."/>
            <person name="Nusbaum C."/>
            <person name="Birren B."/>
        </authorList>
    </citation>
    <scope>NUCLEOTIDE SEQUENCE [LARGE SCALE GENOMIC DNA]</scope>
    <source>
        <strain evidence="3">CBS 288.86</strain>
    </source>
</reference>
<organism evidence="3">
    <name type="scientific">Trichophyton rubrum CBS 288.86</name>
    <dbReference type="NCBI Taxonomy" id="1215330"/>
    <lineage>
        <taxon>Eukaryota</taxon>
        <taxon>Fungi</taxon>
        <taxon>Dikarya</taxon>
        <taxon>Ascomycota</taxon>
        <taxon>Pezizomycotina</taxon>
        <taxon>Eurotiomycetes</taxon>
        <taxon>Eurotiomycetidae</taxon>
        <taxon>Onygenales</taxon>
        <taxon>Arthrodermataceae</taxon>
        <taxon>Trichophyton</taxon>
    </lineage>
</organism>
<evidence type="ECO:0000256" key="1">
    <source>
        <dbReference type="SAM" id="MobiDB-lite"/>
    </source>
</evidence>
<evidence type="ECO:0000313" key="3">
    <source>
        <dbReference type="EMBL" id="EZF52739.1"/>
    </source>
</evidence>
<feature type="transmembrane region" description="Helical" evidence="2">
    <location>
        <begin position="45"/>
        <end position="65"/>
    </location>
</feature>
<dbReference type="EMBL" id="KK207842">
    <property type="protein sequence ID" value="EZF52739.1"/>
    <property type="molecule type" value="Genomic_DNA"/>
</dbReference>
<gene>
    <name evidence="3" type="ORF">H103_04199</name>
</gene>
<keyword evidence="2" id="KW-0472">Membrane</keyword>
<dbReference type="PANTHER" id="PTHR37451:SF3">
    <property type="entry name" value="MARVEL DOMAIN-CONTAINING PROTEIN"/>
    <property type="match status" value="1"/>
</dbReference>
<feature type="transmembrane region" description="Helical" evidence="2">
    <location>
        <begin position="147"/>
        <end position="166"/>
    </location>
</feature>